<protein>
    <submittedName>
        <fullName evidence="1">Uncharacterized protein</fullName>
    </submittedName>
</protein>
<evidence type="ECO:0000313" key="1">
    <source>
        <dbReference type="EMBL" id="OHB01668.1"/>
    </source>
</evidence>
<comment type="caution">
    <text evidence="1">The sequence shown here is derived from an EMBL/GenBank/DDBJ whole genome shotgun (WGS) entry which is preliminary data.</text>
</comment>
<gene>
    <name evidence="1" type="ORF">A3A96_03335</name>
</gene>
<dbReference type="Proteomes" id="UP000177707">
    <property type="component" value="Unassembled WGS sequence"/>
</dbReference>
<organism evidence="1 2">
    <name type="scientific">Candidatus Zambryskibacteria bacterium RIFCSPLOWO2_01_FULL_39_39</name>
    <dbReference type="NCBI Taxonomy" id="1802758"/>
    <lineage>
        <taxon>Bacteria</taxon>
        <taxon>Candidatus Zambryskiibacteriota</taxon>
    </lineage>
</organism>
<dbReference type="EMBL" id="MHWB01000011">
    <property type="protein sequence ID" value="OHB01668.1"/>
    <property type="molecule type" value="Genomic_DNA"/>
</dbReference>
<proteinExistence type="predicted"/>
<dbReference type="AlphaFoldDB" id="A0A1G2TWG5"/>
<evidence type="ECO:0000313" key="2">
    <source>
        <dbReference type="Proteomes" id="UP000177707"/>
    </source>
</evidence>
<accession>A0A1G2TWG5</accession>
<sequence length="277" mass="32504">MILQTYKNIEDYLVEILAEEANLNVSQIRERLTQIGKKYTIQAIYKVLKNLQEGGVVVKINKCYSLRIPWALNLEHLSNQIRATYLESPLLAEILPDINKKEIWHFNNLLRLNDFWSQILLILIKQSKKKILLGYNPHPWFHLVQTKQEEQYIKSINLARGKLYLIIGGRTYLDKWVEKFFDKNTVAHSFGRSVFEEKGLDYINVIDDYILTVKLDGGTTKEIDNLYKNTDSIEKMNLHNVLKIFNGKVKAGIWLEKNPQKAEKIKGRFTRFFGIKF</sequence>
<reference evidence="1 2" key="1">
    <citation type="journal article" date="2016" name="Nat. Commun.">
        <title>Thousands of microbial genomes shed light on interconnected biogeochemical processes in an aquifer system.</title>
        <authorList>
            <person name="Anantharaman K."/>
            <person name="Brown C.T."/>
            <person name="Hug L.A."/>
            <person name="Sharon I."/>
            <person name="Castelle C.J."/>
            <person name="Probst A.J."/>
            <person name="Thomas B.C."/>
            <person name="Singh A."/>
            <person name="Wilkins M.J."/>
            <person name="Karaoz U."/>
            <person name="Brodie E.L."/>
            <person name="Williams K.H."/>
            <person name="Hubbard S.S."/>
            <person name="Banfield J.F."/>
        </authorList>
    </citation>
    <scope>NUCLEOTIDE SEQUENCE [LARGE SCALE GENOMIC DNA]</scope>
</reference>
<name>A0A1G2TWG5_9BACT</name>